<dbReference type="PANTHER" id="PTHR27006:SF606">
    <property type="entry name" value="INTERLEUKIN-1 RECEPTOR-ASSOCIATED KINASE 4"/>
    <property type="match status" value="1"/>
</dbReference>
<evidence type="ECO:0008006" key="3">
    <source>
        <dbReference type="Google" id="ProtNLM"/>
    </source>
</evidence>
<reference evidence="1 2" key="1">
    <citation type="submission" date="2024-01" db="EMBL/GenBank/DDBJ databases">
        <title>Genome assemblies of Stephania.</title>
        <authorList>
            <person name="Yang L."/>
        </authorList>
    </citation>
    <scope>NUCLEOTIDE SEQUENCE [LARGE SCALE GENOMIC DNA]</scope>
    <source>
        <strain evidence="1">YNDBR</strain>
        <tissue evidence="1">Leaf</tissue>
    </source>
</reference>
<dbReference type="PANTHER" id="PTHR27006">
    <property type="entry name" value="PROMASTIGOTE SURFACE ANTIGEN PROTEIN PSA"/>
    <property type="match status" value="1"/>
</dbReference>
<sequence>MNLIKHVWELWRDGRVLELDDPWIGNSFSEQEVVRFIQVGILCMCSRKCERQAYNVQLVFMLGNESLIPSRKQPAFVLASNSNFANACASPHSLNEMTISIIEGL</sequence>
<organism evidence="1 2">
    <name type="scientific">Stephania yunnanensis</name>
    <dbReference type="NCBI Taxonomy" id="152371"/>
    <lineage>
        <taxon>Eukaryota</taxon>
        <taxon>Viridiplantae</taxon>
        <taxon>Streptophyta</taxon>
        <taxon>Embryophyta</taxon>
        <taxon>Tracheophyta</taxon>
        <taxon>Spermatophyta</taxon>
        <taxon>Magnoliopsida</taxon>
        <taxon>Ranunculales</taxon>
        <taxon>Menispermaceae</taxon>
        <taxon>Menispermoideae</taxon>
        <taxon>Cissampelideae</taxon>
        <taxon>Stephania</taxon>
    </lineage>
</organism>
<dbReference type="EMBL" id="JBBNAF010000008">
    <property type="protein sequence ID" value="KAK9121333.1"/>
    <property type="molecule type" value="Genomic_DNA"/>
</dbReference>
<evidence type="ECO:0000313" key="2">
    <source>
        <dbReference type="Proteomes" id="UP001420932"/>
    </source>
</evidence>
<gene>
    <name evidence="1" type="ORF">Syun_018950</name>
</gene>
<dbReference type="Proteomes" id="UP001420932">
    <property type="component" value="Unassembled WGS sequence"/>
</dbReference>
<dbReference type="AlphaFoldDB" id="A0AAP0IT71"/>
<name>A0AAP0IT71_9MAGN</name>
<comment type="caution">
    <text evidence="1">The sequence shown here is derived from an EMBL/GenBank/DDBJ whole genome shotgun (WGS) entry which is preliminary data.</text>
</comment>
<keyword evidence="2" id="KW-1185">Reference proteome</keyword>
<accession>A0AAP0IT71</accession>
<proteinExistence type="predicted"/>
<protein>
    <recommendedName>
        <fullName evidence="3">Non-specific serine/threonine protein kinase</fullName>
    </recommendedName>
</protein>
<evidence type="ECO:0000313" key="1">
    <source>
        <dbReference type="EMBL" id="KAK9121333.1"/>
    </source>
</evidence>